<comment type="caution">
    <text evidence="2">The sequence shown here is derived from an EMBL/GenBank/DDBJ whole genome shotgun (WGS) entry which is preliminary data.</text>
</comment>
<accession>A0A162NWP2</accession>
<dbReference type="GO" id="GO:0005524">
    <property type="term" value="F:ATP binding"/>
    <property type="evidence" value="ECO:0007669"/>
    <property type="project" value="InterPro"/>
</dbReference>
<dbReference type="InterPro" id="IPR027417">
    <property type="entry name" value="P-loop_NTPase"/>
</dbReference>
<organism evidence="2 3">
    <name type="scientific">Bacillus cereus</name>
    <dbReference type="NCBI Taxonomy" id="1396"/>
    <lineage>
        <taxon>Bacteria</taxon>
        <taxon>Bacillati</taxon>
        <taxon>Bacillota</taxon>
        <taxon>Bacilli</taxon>
        <taxon>Bacillales</taxon>
        <taxon>Bacillaceae</taxon>
        <taxon>Bacillus</taxon>
        <taxon>Bacillus cereus group</taxon>
    </lineage>
</organism>
<dbReference type="GO" id="GO:0016887">
    <property type="term" value="F:ATP hydrolysis activity"/>
    <property type="evidence" value="ECO:0007669"/>
    <property type="project" value="InterPro"/>
</dbReference>
<proteinExistence type="predicted"/>
<name>A0A162NWP2_BACCE</name>
<evidence type="ECO:0000313" key="2">
    <source>
        <dbReference type="EMBL" id="KZD55733.1"/>
    </source>
</evidence>
<dbReference type="InterPro" id="IPR011704">
    <property type="entry name" value="ATPase_dyneun-rel_AAA"/>
</dbReference>
<dbReference type="Gene3D" id="3.40.50.300">
    <property type="entry name" value="P-loop containing nucleotide triphosphate hydrolases"/>
    <property type="match status" value="1"/>
</dbReference>
<dbReference type="SUPFAM" id="SSF52540">
    <property type="entry name" value="P-loop containing nucleoside triphosphate hydrolases"/>
    <property type="match status" value="1"/>
</dbReference>
<feature type="domain" description="ATPase dynein-related AAA" evidence="1">
    <location>
        <begin position="365"/>
        <end position="468"/>
    </location>
</feature>
<evidence type="ECO:0000259" key="1">
    <source>
        <dbReference type="Pfam" id="PF07728"/>
    </source>
</evidence>
<dbReference type="PATRIC" id="fig|1396.535.peg.6050"/>
<reference evidence="2 3" key="1">
    <citation type="submission" date="2015-09" db="EMBL/GenBank/DDBJ databases">
        <title>Bacillus cereus food isolates.</title>
        <authorList>
            <person name="Boekhorst J."/>
        </authorList>
    </citation>
    <scope>NUCLEOTIDE SEQUENCE [LARGE SCALE GENOMIC DNA]</scope>
    <source>
        <strain evidence="2 3">B4088</strain>
    </source>
</reference>
<dbReference type="Pfam" id="PF07728">
    <property type="entry name" value="AAA_5"/>
    <property type="match status" value="1"/>
</dbReference>
<protein>
    <recommendedName>
        <fullName evidence="1">ATPase dynein-related AAA domain-containing protein</fullName>
    </recommendedName>
</protein>
<evidence type="ECO:0000313" key="3">
    <source>
        <dbReference type="Proteomes" id="UP000076482"/>
    </source>
</evidence>
<gene>
    <name evidence="2" type="ORF">B4088_5478</name>
</gene>
<dbReference type="RefSeq" id="WP_063262994.1">
    <property type="nucleotide sequence ID" value="NZ_LJKE01000104.1"/>
</dbReference>
<dbReference type="Proteomes" id="UP000076482">
    <property type="component" value="Unassembled WGS sequence"/>
</dbReference>
<sequence>MATTQTSNILSEKEKINMQDSLIIGRLAEDNELTDYVWSAEDPEKSVSRVSYAGTDSIIFNILPLSSEPSVLREKLEKKPEQPYVSFDNRNKNVLEKLKYTEAIDKVAFLRKSLTGKLVLFKPKINIDTQKNKTHFNFDIVLLEDEKEMANRYYPIPEVASSSSHRAFEKKLVDKLPLSLHAYNHGMDKPEFLVCNRHIYYIEKADAIRKYAVTPFSYVIDHPEHVKVMPLPEDWNIMQRCMIKGISFISDTYRDLLLEKVKKEGVYVVKNNTANVKAPVKASQTIKASETIKHKETLQIPPTQKEHDTMQNNATNETNQQHLNPVPESQFLDWVNYLANKKSLIYSSDDIYNFHTSLKTSSLAILGGMSGTGKSRLARLYAEALNLKEGETFLKVAISPSYTEPSDLLGFFNPQTGLYTESETGLVTFLNNAQNNPDKLYMVLFDEMNLGQVEYYFSDFISLLEEEPEQRILHLVGNGVHCHQPHYKNGITIGRNVLFVGTANFDETTKDFSNRMLDRSNVILLEKQGFRVAKENEAARADSIEEYSQMEQREIHEFGGISAYDFFNWVAVERGLAALNDNELLILDKLHEAISEYDSQTGVSFRIGKAIGFYLDNIATDEDGTPLLPRDLAFDYQIKQRILTKVRGHRDQIENLVGNFNEDNKWVHSQLGNILHDNEEGLSFSKSRTYLEQKARELMRNGYTL</sequence>
<dbReference type="EMBL" id="LJKE01000104">
    <property type="protein sequence ID" value="KZD55733.1"/>
    <property type="molecule type" value="Genomic_DNA"/>
</dbReference>
<dbReference type="AlphaFoldDB" id="A0A162NWP2"/>